<dbReference type="InterPro" id="IPR005171">
    <property type="entry name" value="Cyt_c_oxidase_su4_prok"/>
</dbReference>
<evidence type="ECO:0000256" key="14">
    <source>
        <dbReference type="ARBA" id="ARBA00030211"/>
    </source>
</evidence>
<keyword evidence="5" id="KW-0813">Transport</keyword>
<dbReference type="eggNOG" id="COG3125">
    <property type="taxonomic scope" value="Bacteria"/>
</dbReference>
<gene>
    <name evidence="18" type="ORF">ASAP_0968</name>
</gene>
<keyword evidence="7 17" id="KW-0812">Transmembrane</keyword>
<dbReference type="GO" id="GO:0009319">
    <property type="term" value="C:cytochrome o ubiquinol oxidase complex"/>
    <property type="evidence" value="ECO:0007669"/>
    <property type="project" value="TreeGrafter"/>
</dbReference>
<dbReference type="EMBL" id="CBLX010000007">
    <property type="protein sequence ID" value="CDG39013.1"/>
    <property type="molecule type" value="Genomic_DNA"/>
</dbReference>
<evidence type="ECO:0000256" key="10">
    <source>
        <dbReference type="ARBA" id="ARBA00023002"/>
    </source>
</evidence>
<evidence type="ECO:0000256" key="4">
    <source>
        <dbReference type="ARBA" id="ARBA00014689"/>
    </source>
</evidence>
<dbReference type="NCBIfam" id="TIGR02847">
    <property type="entry name" value="CyoD"/>
    <property type="match status" value="1"/>
</dbReference>
<keyword evidence="6" id="KW-1003">Cell membrane</keyword>
<evidence type="ECO:0000256" key="12">
    <source>
        <dbReference type="ARBA" id="ARBA00025694"/>
    </source>
</evidence>
<evidence type="ECO:0000256" key="13">
    <source>
        <dbReference type="ARBA" id="ARBA00030071"/>
    </source>
</evidence>
<evidence type="ECO:0000256" key="8">
    <source>
        <dbReference type="ARBA" id="ARBA00022982"/>
    </source>
</evidence>
<keyword evidence="11 17" id="KW-0472">Membrane</keyword>
<feature type="transmembrane region" description="Helical" evidence="17">
    <location>
        <begin position="16"/>
        <end position="38"/>
    </location>
</feature>
<keyword evidence="10 18" id="KW-0560">Oxidoreductase</keyword>
<evidence type="ECO:0000256" key="1">
    <source>
        <dbReference type="ARBA" id="ARBA00004651"/>
    </source>
</evidence>
<evidence type="ECO:0000256" key="15">
    <source>
        <dbReference type="ARBA" id="ARBA00031887"/>
    </source>
</evidence>
<feature type="transmembrane region" description="Helical" evidence="17">
    <location>
        <begin position="76"/>
        <end position="97"/>
    </location>
</feature>
<sequence length="105" mass="11875">MSDRHAQERRQELHGYIIGLALALLLSAIPFAGVMLGLLPRPSLIWIIALLGLTQVVVHFRFFLHIDLSRSHRDDLQLILFSLLIVILMVGGTLWVLGNQRHMMG</sequence>
<evidence type="ECO:0000256" key="16">
    <source>
        <dbReference type="ARBA" id="ARBA00032185"/>
    </source>
</evidence>
<evidence type="ECO:0000256" key="17">
    <source>
        <dbReference type="SAM" id="Phobius"/>
    </source>
</evidence>
<comment type="caution">
    <text evidence="18">The sequence shown here is derived from an EMBL/GenBank/DDBJ whole genome shotgun (WGS) entry which is preliminary data.</text>
</comment>
<reference evidence="18 19" key="1">
    <citation type="journal article" date="2014" name="Genome Biol. Evol.">
        <title>Acetic acid bacteria genomes reveal functional traits for adaptation to life in insect guts.</title>
        <authorList>
            <person name="Chouaia B."/>
            <person name="Gaiarsa S."/>
            <person name="Crotti E."/>
            <person name="Comandatore F."/>
            <person name="Degli Esposti M."/>
            <person name="Ricci I."/>
            <person name="Alma A."/>
            <person name="Favia G."/>
            <person name="Bandi C."/>
            <person name="Daffonchio D."/>
        </authorList>
    </citation>
    <scope>NUCLEOTIDE SEQUENCE [LARGE SCALE GENOMIC DNA]</scope>
    <source>
        <strain evidence="18 19">SF2.1</strain>
    </source>
</reference>
<dbReference type="Proteomes" id="UP000027583">
    <property type="component" value="Unassembled WGS sequence"/>
</dbReference>
<evidence type="ECO:0000313" key="18">
    <source>
        <dbReference type="EMBL" id="CDG39013.1"/>
    </source>
</evidence>
<evidence type="ECO:0000256" key="9">
    <source>
        <dbReference type="ARBA" id="ARBA00022989"/>
    </source>
</evidence>
<evidence type="ECO:0000313" key="19">
    <source>
        <dbReference type="Proteomes" id="UP000027583"/>
    </source>
</evidence>
<evidence type="ECO:0000256" key="2">
    <source>
        <dbReference type="ARBA" id="ARBA00008079"/>
    </source>
</evidence>
<feature type="transmembrane region" description="Helical" evidence="17">
    <location>
        <begin position="44"/>
        <end position="64"/>
    </location>
</feature>
<dbReference type="GO" id="GO:0009486">
    <property type="term" value="F:cytochrome bo3 ubiquinol oxidase activity"/>
    <property type="evidence" value="ECO:0007669"/>
    <property type="project" value="InterPro"/>
</dbReference>
<name>A0A060QE79_9PROT</name>
<reference evidence="18 19" key="2">
    <citation type="journal article" date="2014" name="PLoS ONE">
        <title>Evolution of mitochondria reconstructed from the energy metabolism of living bacteria.</title>
        <authorList>
            <person name="Degli Esposti M."/>
            <person name="Chouaia B."/>
            <person name="Comandatore F."/>
            <person name="Crotti E."/>
            <person name="Sassera D."/>
            <person name="Lievens P.M."/>
            <person name="Daffonchio D."/>
            <person name="Bandi C."/>
        </authorList>
    </citation>
    <scope>NUCLEOTIDE SEQUENCE [LARGE SCALE GENOMIC DNA]</scope>
    <source>
        <strain evidence="18 19">SF2.1</strain>
    </source>
</reference>
<dbReference type="GO" id="GO:0015990">
    <property type="term" value="P:electron transport coupled proton transport"/>
    <property type="evidence" value="ECO:0007669"/>
    <property type="project" value="InterPro"/>
</dbReference>
<dbReference type="Pfam" id="PF03626">
    <property type="entry name" value="COX4_pro"/>
    <property type="match status" value="1"/>
</dbReference>
<evidence type="ECO:0000256" key="11">
    <source>
        <dbReference type="ARBA" id="ARBA00023136"/>
    </source>
</evidence>
<evidence type="ECO:0000256" key="5">
    <source>
        <dbReference type="ARBA" id="ARBA00022448"/>
    </source>
</evidence>
<evidence type="ECO:0000256" key="3">
    <source>
        <dbReference type="ARBA" id="ARBA00011700"/>
    </source>
</evidence>
<dbReference type="PANTHER" id="PTHR36835:SF1">
    <property type="entry name" value="CYTOCHROME BO(3) UBIQUINOL OXIDASE SUBUNIT 4"/>
    <property type="match status" value="1"/>
</dbReference>
<dbReference type="GO" id="GO:0005886">
    <property type="term" value="C:plasma membrane"/>
    <property type="evidence" value="ECO:0007669"/>
    <property type="project" value="UniProtKB-SubCell"/>
</dbReference>
<dbReference type="InterPro" id="IPR050968">
    <property type="entry name" value="Cytochrome_c_oxidase_bac_sub4"/>
</dbReference>
<dbReference type="RefSeq" id="WP_023979160.1">
    <property type="nucleotide sequence ID" value="NZ_CBLX010000007.1"/>
</dbReference>
<comment type="function">
    <text evidence="12">Cytochrome bo(3) ubiquinol terminal oxidase is the component of the aerobic respiratory chain of E.coli that predominates when cells are grown at high aeration. Has proton pump activity across the membrane in addition to electron transfer, pumping 2 protons/electron.</text>
</comment>
<comment type="subunit">
    <text evidence="3">Heterooctamer of two A chains, two B chains, two C chains and two D chains.</text>
</comment>
<evidence type="ECO:0000256" key="7">
    <source>
        <dbReference type="ARBA" id="ARBA00022692"/>
    </source>
</evidence>
<proteinExistence type="inferred from homology"/>
<dbReference type="PANTHER" id="PTHR36835">
    <property type="entry name" value="CYTOCHROME BO(3) UBIQUINOL OXIDASE SUBUNIT 4"/>
    <property type="match status" value="1"/>
</dbReference>
<dbReference type="AlphaFoldDB" id="A0A060QE79"/>
<evidence type="ECO:0000256" key="6">
    <source>
        <dbReference type="ARBA" id="ARBA00022475"/>
    </source>
</evidence>
<comment type="subcellular location">
    <subcellularLocation>
        <location evidence="1">Cell membrane</location>
        <topology evidence="1">Multi-pass membrane protein</topology>
    </subcellularLocation>
</comment>
<dbReference type="GO" id="GO:0019646">
    <property type="term" value="P:aerobic electron transport chain"/>
    <property type="evidence" value="ECO:0007669"/>
    <property type="project" value="TreeGrafter"/>
</dbReference>
<keyword evidence="8" id="KW-0249">Electron transport</keyword>
<accession>A0A060QE79</accession>
<keyword evidence="9 17" id="KW-1133">Transmembrane helix</keyword>
<organism evidence="18 19">
    <name type="scientific">Asaia bogorensis</name>
    <dbReference type="NCBI Taxonomy" id="91915"/>
    <lineage>
        <taxon>Bacteria</taxon>
        <taxon>Pseudomonadati</taxon>
        <taxon>Pseudomonadota</taxon>
        <taxon>Alphaproteobacteria</taxon>
        <taxon>Acetobacterales</taxon>
        <taxon>Acetobacteraceae</taxon>
        <taxon>Asaia</taxon>
    </lineage>
</organism>
<dbReference type="GO" id="GO:0015078">
    <property type="term" value="F:proton transmembrane transporter activity"/>
    <property type="evidence" value="ECO:0007669"/>
    <property type="project" value="TreeGrafter"/>
</dbReference>
<comment type="similarity">
    <text evidence="2">Belongs to the cytochrome c oxidase bacterial subunit 4 family.</text>
</comment>
<dbReference type="InterPro" id="IPR014210">
    <property type="entry name" value="Cyt_o_ubiqinol_oxidase_su4"/>
</dbReference>
<protein>
    <recommendedName>
        <fullName evidence="4">Cytochrome bo(3) ubiquinol oxidase subunit 4</fullName>
    </recommendedName>
    <alternativeName>
        <fullName evidence="16">Cytochrome o ubiquinol oxidase subunit 4</fullName>
    </alternativeName>
    <alternativeName>
        <fullName evidence="13">Oxidase bo(3) subunit 4</fullName>
    </alternativeName>
    <alternativeName>
        <fullName evidence="14">Ubiquinol oxidase polypeptide IV</fullName>
    </alternativeName>
    <alternativeName>
        <fullName evidence="15">Ubiquinol oxidase subunit 4</fullName>
    </alternativeName>
</protein>